<dbReference type="FunFam" id="3.20.200.10:FF:000002">
    <property type="entry name" value="Eukaryotic elongation factor 2 kinase"/>
    <property type="match status" value="1"/>
</dbReference>
<feature type="domain" description="Alpha-type protein kinase" evidence="7">
    <location>
        <begin position="79"/>
        <end position="311"/>
    </location>
</feature>
<evidence type="ECO:0000256" key="2">
    <source>
        <dbReference type="ARBA" id="ARBA00022679"/>
    </source>
</evidence>
<sequence length="832" mass="92593">MEANDVSNSPSVRVPYVWNSNTTSLPIKGSQGEQDFVGSPGARLWQYAVKKVLKDVDKLDPWRDFDLKSTPTQAAVRHRYSALKKKWIKDNILIKLEDKPFDRGAMRECYRLKKAPSNGDWSAASNYVAKRFISPVSSSVYMDDVRLQMEAKLWAEAFNKQDPPKKVDVFQMSVIEILNDAPDSPPDSKRRGSITLINSPSPESKNSSSLFYHIERYMDGEYRKYNSNSGYVDGKPRNTPQAFSHFTFEHSGHRLLVVDIQGVGDLYTDPQIHTFDGLGYNDGNLGLRGMALFFHSHRCNPLCEALQLKPFDLSENEVKELYDGEVIYEENRFDGEEEDEEIFEASDILPQLKANDHSLASSLTDSENVIPLPHRKRSLSFGMMPLSFSQGPLSTCYRSSAKHLYGPTVSKEEEFRIVPRRFRTFSGTGGCGTTSSSGAKALVSPSRRLSSSTEGVDSDFPGLPDSANDWDSGFSFDDEVSGPSVPSRPLQPRRRRPRTFSESSDVDNDVGSSLFHQSIHETHKPSSATHPSNLDQEIGQSILGQLHHELASMHEGGRFTERTYGGWSNNGLGGLSVDGDDENRNTDSPNSIDWESVLFHERIAAQLGCLEALITMANYYLGLPTSLLSDCPIKATDENLNMGVEYLWRCSIGGDRRCMILLARYMDASVIFGGTDSNNPPEFDRITIREALNLRSTPVDDFLMLISSHHGFPLPKDYANQPWDEAVKWYRKAIENAGIAVPGGGSGDADEGCHAEGRYDSAEDLSPIHRLLARMAEMYEVGGHGLKANLNIAGDLYNEAAESAIKEANGRLAEKYYELAEEAYAKAEESDG</sequence>
<accession>A0A0R3TSK7</accession>
<dbReference type="Gene3D" id="1.25.40.10">
    <property type="entry name" value="Tetratricopeptide repeat domain"/>
    <property type="match status" value="1"/>
</dbReference>
<dbReference type="GO" id="GO:0031037">
    <property type="term" value="P:myosin II filament disassembly"/>
    <property type="evidence" value="ECO:0007669"/>
    <property type="project" value="TreeGrafter"/>
</dbReference>
<dbReference type="GO" id="GO:0004686">
    <property type="term" value="F:elongation factor-2 kinase activity"/>
    <property type="evidence" value="ECO:0007669"/>
    <property type="project" value="InterPro"/>
</dbReference>
<keyword evidence="5" id="KW-0067">ATP-binding</keyword>
<dbReference type="InterPro" id="IPR051852">
    <property type="entry name" value="Alpha-type_PK"/>
</dbReference>
<dbReference type="EMBL" id="UZAE01013136">
    <property type="protein sequence ID" value="VDO08400.1"/>
    <property type="molecule type" value="Genomic_DNA"/>
</dbReference>
<evidence type="ECO:0000256" key="4">
    <source>
        <dbReference type="ARBA" id="ARBA00022777"/>
    </source>
</evidence>
<dbReference type="SMART" id="SM00811">
    <property type="entry name" value="Alpha_kinase"/>
    <property type="match status" value="1"/>
</dbReference>
<keyword evidence="1" id="KW-0723">Serine/threonine-protein kinase</keyword>
<dbReference type="GO" id="GO:1903013">
    <property type="term" value="P:response to differentiation-inducing factor 1"/>
    <property type="evidence" value="ECO:0007669"/>
    <property type="project" value="TreeGrafter"/>
</dbReference>
<organism evidence="10">
    <name type="scientific">Rodentolepis nana</name>
    <name type="common">Dwarf tapeworm</name>
    <name type="synonym">Hymenolepis nana</name>
    <dbReference type="NCBI Taxonomy" id="102285"/>
    <lineage>
        <taxon>Eukaryota</taxon>
        <taxon>Metazoa</taxon>
        <taxon>Spiralia</taxon>
        <taxon>Lophotrochozoa</taxon>
        <taxon>Platyhelminthes</taxon>
        <taxon>Cestoda</taxon>
        <taxon>Eucestoda</taxon>
        <taxon>Cyclophyllidea</taxon>
        <taxon>Hymenolepididae</taxon>
        <taxon>Rodentolepis</taxon>
    </lineage>
</organism>
<evidence type="ECO:0000256" key="3">
    <source>
        <dbReference type="ARBA" id="ARBA00022741"/>
    </source>
</evidence>
<protein>
    <submittedName>
        <fullName evidence="10">Alpha-type protein kinase domain-containing protein</fullName>
    </submittedName>
</protein>
<evidence type="ECO:0000256" key="5">
    <source>
        <dbReference type="ARBA" id="ARBA00022840"/>
    </source>
</evidence>
<dbReference type="Gene3D" id="3.20.200.10">
    <property type="entry name" value="MHCK/EF2 kinase"/>
    <property type="match status" value="1"/>
</dbReference>
<dbReference type="InterPro" id="IPR011990">
    <property type="entry name" value="TPR-like_helical_dom_sf"/>
</dbReference>
<dbReference type="InterPro" id="IPR004166">
    <property type="entry name" value="a-kinase_dom"/>
</dbReference>
<dbReference type="InterPro" id="IPR011009">
    <property type="entry name" value="Kinase-like_dom_sf"/>
</dbReference>
<dbReference type="OrthoDB" id="301415at2759"/>
<dbReference type="Gene3D" id="3.30.200.20">
    <property type="entry name" value="Phosphorylase Kinase, domain 1"/>
    <property type="match status" value="2"/>
</dbReference>
<dbReference type="Pfam" id="PF02816">
    <property type="entry name" value="Alpha_kinase"/>
    <property type="match status" value="1"/>
</dbReference>
<dbReference type="SUPFAM" id="SSF56112">
    <property type="entry name" value="Protein kinase-like (PK-like)"/>
    <property type="match status" value="1"/>
</dbReference>
<reference evidence="8 9" key="2">
    <citation type="submission" date="2018-11" db="EMBL/GenBank/DDBJ databases">
        <authorList>
            <consortium name="Pathogen Informatics"/>
        </authorList>
    </citation>
    <scope>NUCLEOTIDE SEQUENCE [LARGE SCALE GENOMIC DNA]</scope>
</reference>
<feature type="region of interest" description="Disordered" evidence="6">
    <location>
        <begin position="180"/>
        <end position="206"/>
    </location>
</feature>
<feature type="region of interest" description="Disordered" evidence="6">
    <location>
        <begin position="427"/>
        <end position="511"/>
    </location>
</feature>
<gene>
    <name evidence="8" type="ORF">HNAJ_LOCUS10631</name>
</gene>
<keyword evidence="4" id="KW-0418">Kinase</keyword>
<dbReference type="Proteomes" id="UP000278807">
    <property type="component" value="Unassembled WGS sequence"/>
</dbReference>
<dbReference type="PROSITE" id="PS51158">
    <property type="entry name" value="ALPHA_KINASE"/>
    <property type="match status" value="1"/>
</dbReference>
<evidence type="ECO:0000256" key="6">
    <source>
        <dbReference type="SAM" id="MobiDB-lite"/>
    </source>
</evidence>
<dbReference type="GO" id="GO:0005524">
    <property type="term" value="F:ATP binding"/>
    <property type="evidence" value="ECO:0007669"/>
    <property type="project" value="UniProtKB-KW"/>
</dbReference>
<evidence type="ECO:0000313" key="9">
    <source>
        <dbReference type="Proteomes" id="UP000278807"/>
    </source>
</evidence>
<proteinExistence type="predicted"/>
<dbReference type="PANTHER" id="PTHR45992:SF2">
    <property type="entry name" value="EUKARYOTIC ELONGATION FACTOR 2 KINASE"/>
    <property type="match status" value="1"/>
</dbReference>
<evidence type="ECO:0000256" key="1">
    <source>
        <dbReference type="ARBA" id="ARBA00022527"/>
    </source>
</evidence>
<evidence type="ECO:0000313" key="10">
    <source>
        <dbReference type="WBParaSite" id="HNAJ_0001063601-mRNA-1"/>
    </source>
</evidence>
<dbReference type="PANTHER" id="PTHR45992">
    <property type="entry name" value="EUKARYOTIC ELONGATION FACTOR 2 KINASE-RELATED"/>
    <property type="match status" value="1"/>
</dbReference>
<name>A0A0R3TSK7_RODNA</name>
<evidence type="ECO:0000259" key="7">
    <source>
        <dbReference type="PROSITE" id="PS51158"/>
    </source>
</evidence>
<evidence type="ECO:0000313" key="8">
    <source>
        <dbReference type="EMBL" id="VDO08400.1"/>
    </source>
</evidence>
<keyword evidence="3" id="KW-0547">Nucleotide-binding</keyword>
<dbReference type="InterPro" id="IPR047588">
    <property type="entry name" value="eEF2K_a_kinase_dom"/>
</dbReference>
<keyword evidence="9" id="KW-1185">Reference proteome</keyword>
<dbReference type="WBParaSite" id="HNAJ_0001063601-mRNA-1">
    <property type="protein sequence ID" value="HNAJ_0001063601-mRNA-1"/>
    <property type="gene ID" value="HNAJ_0001063601"/>
</dbReference>
<dbReference type="AlphaFoldDB" id="A0A0R3TSK7"/>
<dbReference type="CDD" id="cd16967">
    <property type="entry name" value="Alpha_kinase_eEF2K"/>
    <property type="match status" value="1"/>
</dbReference>
<reference evidence="10" key="1">
    <citation type="submission" date="2017-02" db="UniProtKB">
        <authorList>
            <consortium name="WormBaseParasite"/>
        </authorList>
    </citation>
    <scope>IDENTIFICATION</scope>
</reference>
<dbReference type="STRING" id="102285.A0A0R3TSK7"/>
<keyword evidence="2" id="KW-0808">Transferase</keyword>